<feature type="domain" description="Glycosyltransferase subfamily 4-like N-terminal" evidence="2">
    <location>
        <begin position="15"/>
        <end position="186"/>
    </location>
</feature>
<evidence type="ECO:0000259" key="1">
    <source>
        <dbReference type="Pfam" id="PF00534"/>
    </source>
</evidence>
<evidence type="ECO:0000313" key="3">
    <source>
        <dbReference type="EMBL" id="NSG86977.1"/>
    </source>
</evidence>
<dbReference type="Proteomes" id="UP001644719">
    <property type="component" value="Unassembled WGS sequence"/>
</dbReference>
<dbReference type="PANTHER" id="PTHR45947">
    <property type="entry name" value="SULFOQUINOVOSYL TRANSFERASE SQD2"/>
    <property type="match status" value="1"/>
</dbReference>
<dbReference type="RefSeq" id="WP_173718428.1">
    <property type="nucleotide sequence ID" value="NZ_JAAITS010000055.1"/>
</dbReference>
<dbReference type="EMBL" id="JAAITS010000055">
    <property type="protein sequence ID" value="NSG86977.1"/>
    <property type="molecule type" value="Genomic_DNA"/>
</dbReference>
<protein>
    <submittedName>
        <fullName evidence="3">Glycosyltransferase family 4 protein</fullName>
    </submittedName>
</protein>
<dbReference type="InterPro" id="IPR050194">
    <property type="entry name" value="Glycosyltransferase_grp1"/>
</dbReference>
<dbReference type="CDD" id="cd03801">
    <property type="entry name" value="GT4_PimA-like"/>
    <property type="match status" value="1"/>
</dbReference>
<feature type="domain" description="Glycosyl transferase family 1" evidence="1">
    <location>
        <begin position="195"/>
        <end position="358"/>
    </location>
</feature>
<name>A0ABX2HAM1_9FIRM</name>
<evidence type="ECO:0000259" key="2">
    <source>
        <dbReference type="Pfam" id="PF13439"/>
    </source>
</evidence>
<accession>A0ABX2HAM1</accession>
<organism evidence="3 4">
    <name type="scientific">Blautia faecis</name>
    <dbReference type="NCBI Taxonomy" id="871665"/>
    <lineage>
        <taxon>Bacteria</taxon>
        <taxon>Bacillati</taxon>
        <taxon>Bacillota</taxon>
        <taxon>Clostridia</taxon>
        <taxon>Lachnospirales</taxon>
        <taxon>Lachnospiraceae</taxon>
        <taxon>Blautia</taxon>
    </lineage>
</organism>
<dbReference type="Pfam" id="PF00534">
    <property type="entry name" value="Glycos_transf_1"/>
    <property type="match status" value="1"/>
</dbReference>
<gene>
    <name evidence="3" type="ORF">G5B17_16540</name>
</gene>
<proteinExistence type="predicted"/>
<dbReference type="Gene3D" id="3.40.50.2000">
    <property type="entry name" value="Glycogen Phosphorylase B"/>
    <property type="match status" value="2"/>
</dbReference>
<reference evidence="3 4" key="1">
    <citation type="journal article" date="2020" name="Cell Host Microbe">
        <title>Functional and Genomic Variation between Human-Derived Isolates of Lachnospiraceae Reveals Inter- and Intra-Species Diversity.</title>
        <authorList>
            <person name="Sorbara M.T."/>
            <person name="Littmann E.R."/>
            <person name="Fontana E."/>
            <person name="Moody T.U."/>
            <person name="Kohout C.E."/>
            <person name="Gjonbalaj M."/>
            <person name="Eaton V."/>
            <person name="Seok R."/>
            <person name="Leiner I.M."/>
            <person name="Pamer E.G."/>
        </authorList>
    </citation>
    <scope>NUCLEOTIDE SEQUENCE [LARGE SCALE GENOMIC DNA]</scope>
    <source>
        <strain evidence="3 4">MSK.17.74</strain>
    </source>
</reference>
<evidence type="ECO:0000313" key="4">
    <source>
        <dbReference type="Proteomes" id="UP001644719"/>
    </source>
</evidence>
<comment type="caution">
    <text evidence="3">The sequence shown here is derived from an EMBL/GenBank/DDBJ whole genome shotgun (WGS) entry which is preliminary data.</text>
</comment>
<dbReference type="InterPro" id="IPR001296">
    <property type="entry name" value="Glyco_trans_1"/>
</dbReference>
<dbReference type="PANTHER" id="PTHR45947:SF15">
    <property type="entry name" value="TEICHURONIC ACID BIOSYNTHESIS GLYCOSYLTRANSFERASE TUAC-RELATED"/>
    <property type="match status" value="1"/>
</dbReference>
<dbReference type="InterPro" id="IPR028098">
    <property type="entry name" value="Glyco_trans_4-like_N"/>
</dbReference>
<keyword evidence="4" id="KW-1185">Reference proteome</keyword>
<dbReference type="Pfam" id="PF13439">
    <property type="entry name" value="Glyco_transf_4"/>
    <property type="match status" value="1"/>
</dbReference>
<sequence length="378" mass="43684">MKKVCIFSAQYLPTVGGVERYTYNIAKQLQKKGIDVTIVTSRISKLKEFEIENGIKIYRLPCYNLMNGRFPTVKFNGEYRKLMRMLKKQKYDLVITNTRFYIHSLVGVTFGRKYAKRNIVIEHGTSHMSVHNAILDKMERIFEHGITWLVKRQCNEFYGVSQACLEWLGHFHINGISTLYNAVDMDDINNLLNRKDDMRDKYSIPENAIVIAYTGRLIEEKGVLQLQSAFQNIQKCFPNSYLIMAGDGVLYQRLKESNTKNMILMGRVTFEEVVSLLKVSDIFCLPSVSEGMPTSVMEAIACHNFVITTERGGAKEIIVDDSYGIILENNKKDLVEKALLRSMENRKYRISATEKSYERLIKGFTWEKVADKIEHEFL</sequence>
<dbReference type="SUPFAM" id="SSF53756">
    <property type="entry name" value="UDP-Glycosyltransferase/glycogen phosphorylase"/>
    <property type="match status" value="1"/>
</dbReference>